<keyword evidence="9" id="KW-0325">Glycoprotein</keyword>
<evidence type="ECO:0000256" key="1">
    <source>
        <dbReference type="ARBA" id="ARBA00004609"/>
    </source>
</evidence>
<dbReference type="Gene3D" id="1.10.110.10">
    <property type="entry name" value="Plant lipid-transfer and hydrophobic proteins"/>
    <property type="match status" value="1"/>
</dbReference>
<dbReference type="InterPro" id="IPR016140">
    <property type="entry name" value="Bifunc_inhib/LTP/seed_store"/>
</dbReference>
<dbReference type="PRINTS" id="PR00382">
    <property type="entry name" value="LIPIDTRNSFER"/>
</dbReference>
<evidence type="ECO:0000256" key="7">
    <source>
        <dbReference type="ARBA" id="ARBA00023121"/>
    </source>
</evidence>
<organism evidence="14 15">
    <name type="scientific">Phtheirospermum japonicum</name>
    <dbReference type="NCBI Taxonomy" id="374723"/>
    <lineage>
        <taxon>Eukaryota</taxon>
        <taxon>Viridiplantae</taxon>
        <taxon>Streptophyta</taxon>
        <taxon>Embryophyta</taxon>
        <taxon>Tracheophyta</taxon>
        <taxon>Spermatophyta</taxon>
        <taxon>Magnoliopsida</taxon>
        <taxon>eudicotyledons</taxon>
        <taxon>Gunneridae</taxon>
        <taxon>Pentapetalae</taxon>
        <taxon>asterids</taxon>
        <taxon>lamiids</taxon>
        <taxon>Lamiales</taxon>
        <taxon>Orobanchaceae</taxon>
        <taxon>Orobanchaceae incertae sedis</taxon>
        <taxon>Phtheirospermum</taxon>
    </lineage>
</organism>
<feature type="chain" id="PRO_5032883559" evidence="12">
    <location>
        <begin position="24"/>
        <end position="250"/>
    </location>
</feature>
<keyword evidence="7" id="KW-0446">Lipid-binding</keyword>
<feature type="domain" description="Bifunctional inhibitor/plant lipid transfer protein/seed storage helical" evidence="13">
    <location>
        <begin position="22"/>
        <end position="119"/>
    </location>
</feature>
<evidence type="ECO:0000256" key="2">
    <source>
        <dbReference type="ARBA" id="ARBA00009748"/>
    </source>
</evidence>
<dbReference type="InterPro" id="IPR036312">
    <property type="entry name" value="Bifun_inhib/LTP/seed_sf"/>
</dbReference>
<comment type="similarity">
    <text evidence="2">Belongs to the plant LTP family.</text>
</comment>
<reference evidence="14" key="1">
    <citation type="submission" date="2020-07" db="EMBL/GenBank/DDBJ databases">
        <title>Ethylene signaling mediates host invasion by parasitic plants.</title>
        <authorList>
            <person name="Yoshida S."/>
        </authorList>
    </citation>
    <scope>NUCLEOTIDE SEQUENCE</scope>
    <source>
        <strain evidence="14">Okayama</strain>
    </source>
</reference>
<evidence type="ECO:0000256" key="5">
    <source>
        <dbReference type="ARBA" id="ARBA00022622"/>
    </source>
</evidence>
<evidence type="ECO:0000256" key="10">
    <source>
        <dbReference type="ARBA" id="ARBA00023288"/>
    </source>
</evidence>
<comment type="subcellular location">
    <subcellularLocation>
        <location evidence="1">Cell membrane</location>
        <topology evidence="1">Lipid-anchor</topology>
        <topology evidence="1">GPI-anchor</topology>
    </subcellularLocation>
</comment>
<dbReference type="InterPro" id="IPR043325">
    <property type="entry name" value="LTSS"/>
</dbReference>
<feature type="compositionally biased region" description="Low complexity" evidence="11">
    <location>
        <begin position="137"/>
        <end position="179"/>
    </location>
</feature>
<keyword evidence="10" id="KW-0449">Lipoprotein</keyword>
<dbReference type="GO" id="GO:0006869">
    <property type="term" value="P:lipid transport"/>
    <property type="evidence" value="ECO:0007669"/>
    <property type="project" value="InterPro"/>
</dbReference>
<accession>A0A830BTX8</accession>
<evidence type="ECO:0000259" key="13">
    <source>
        <dbReference type="Pfam" id="PF14368"/>
    </source>
</evidence>
<evidence type="ECO:0000256" key="3">
    <source>
        <dbReference type="ARBA" id="ARBA00022448"/>
    </source>
</evidence>
<dbReference type="Proteomes" id="UP000653305">
    <property type="component" value="Unassembled WGS sequence"/>
</dbReference>
<gene>
    <name evidence="14" type="ORF">PHJA_000851300</name>
</gene>
<evidence type="ECO:0000256" key="8">
    <source>
        <dbReference type="ARBA" id="ARBA00023157"/>
    </source>
</evidence>
<proteinExistence type="inferred from homology"/>
<keyword evidence="4" id="KW-1003">Cell membrane</keyword>
<dbReference type="AlphaFoldDB" id="A0A830BTX8"/>
<feature type="signal peptide" evidence="12">
    <location>
        <begin position="1"/>
        <end position="23"/>
    </location>
</feature>
<evidence type="ECO:0000256" key="11">
    <source>
        <dbReference type="SAM" id="MobiDB-lite"/>
    </source>
</evidence>
<dbReference type="GO" id="GO:0098552">
    <property type="term" value="C:side of membrane"/>
    <property type="evidence" value="ECO:0007669"/>
    <property type="project" value="UniProtKB-KW"/>
</dbReference>
<dbReference type="PANTHER" id="PTHR33044">
    <property type="entry name" value="BIFUNCTIONAL INHIBITOR/LIPID-TRANSFER PROTEIN/SEED STORAGE 2S ALBUMIN SUPERFAMILY PROTEIN-RELATED"/>
    <property type="match status" value="1"/>
</dbReference>
<comment type="caution">
    <text evidence="14">The sequence shown here is derived from an EMBL/GenBank/DDBJ whole genome shotgun (WGS) entry which is preliminary data.</text>
</comment>
<dbReference type="Pfam" id="PF14368">
    <property type="entry name" value="LTP_2"/>
    <property type="match status" value="1"/>
</dbReference>
<dbReference type="InterPro" id="IPR000528">
    <property type="entry name" value="Plant_nsLTP"/>
</dbReference>
<keyword evidence="3" id="KW-0813">Transport</keyword>
<evidence type="ECO:0000256" key="12">
    <source>
        <dbReference type="SAM" id="SignalP"/>
    </source>
</evidence>
<evidence type="ECO:0000256" key="6">
    <source>
        <dbReference type="ARBA" id="ARBA00022729"/>
    </source>
</evidence>
<protein>
    <submittedName>
        <fullName evidence="14">Non-specific lipid-transfer protein-like protein at2g13820</fullName>
    </submittedName>
</protein>
<evidence type="ECO:0000256" key="9">
    <source>
        <dbReference type="ARBA" id="ARBA00023180"/>
    </source>
</evidence>
<sequence length="250" mass="25585">MAVVGWRKLGILMTLATLSGVHSAPAQAPAPAPDCSNVVLSLAGCFAYVSAGSTAAKPEKDCCAGLKSVLKEGVETSGVYCLCDAFKNGEKEYDVKLNMSKAVGLPLACNVTFSLKDSCHIELATAPVPAHSPTAISPSPSVPGTPGTLVPGTPSSGTGAGEAPSAQAPGSSGSSSSSSSSLLTTPVALLVLTAIFVHERRLVAEFQAAEGRKMRGNLWEFDWAVVAEIGAGNGDIGCRRWWGARQLPES</sequence>
<dbReference type="GO" id="GO:0005886">
    <property type="term" value="C:plasma membrane"/>
    <property type="evidence" value="ECO:0007669"/>
    <property type="project" value="UniProtKB-SubCell"/>
</dbReference>
<dbReference type="SUPFAM" id="SSF47699">
    <property type="entry name" value="Bifunctional inhibitor/lipid-transfer protein/seed storage 2S albumin"/>
    <property type="match status" value="1"/>
</dbReference>
<evidence type="ECO:0000313" key="14">
    <source>
        <dbReference type="EMBL" id="GFP87075.1"/>
    </source>
</evidence>
<feature type="region of interest" description="Disordered" evidence="11">
    <location>
        <begin position="132"/>
        <end position="179"/>
    </location>
</feature>
<keyword evidence="5" id="KW-0472">Membrane</keyword>
<dbReference type="EMBL" id="BMAC01000137">
    <property type="protein sequence ID" value="GFP87075.1"/>
    <property type="molecule type" value="Genomic_DNA"/>
</dbReference>
<dbReference type="CDD" id="cd00010">
    <property type="entry name" value="AAI_LTSS"/>
    <property type="match status" value="1"/>
</dbReference>
<evidence type="ECO:0000313" key="15">
    <source>
        <dbReference type="Proteomes" id="UP000653305"/>
    </source>
</evidence>
<keyword evidence="6 12" id="KW-0732">Signal</keyword>
<keyword evidence="8" id="KW-1015">Disulfide bond</keyword>
<keyword evidence="5" id="KW-0336">GPI-anchor</keyword>
<evidence type="ECO:0000256" key="4">
    <source>
        <dbReference type="ARBA" id="ARBA00022475"/>
    </source>
</evidence>
<name>A0A830BTX8_9LAMI</name>
<keyword evidence="15" id="KW-1185">Reference proteome</keyword>
<dbReference type="GO" id="GO:0008289">
    <property type="term" value="F:lipid binding"/>
    <property type="evidence" value="ECO:0007669"/>
    <property type="project" value="UniProtKB-KW"/>
</dbReference>
<dbReference type="OrthoDB" id="659547at2759"/>